<keyword evidence="3" id="KW-0378">Hydrolase</keyword>
<dbReference type="Gene3D" id="3.90.190.10">
    <property type="entry name" value="Protein tyrosine phosphatase superfamily"/>
    <property type="match status" value="1"/>
</dbReference>
<evidence type="ECO:0000256" key="5">
    <source>
        <dbReference type="SAM" id="MobiDB-lite"/>
    </source>
</evidence>
<dbReference type="Proteomes" id="UP000015104">
    <property type="component" value="Unassembled WGS sequence"/>
</dbReference>
<organism evidence="8 9">
    <name type="scientific">Tetranychus urticae</name>
    <name type="common">Two-spotted spider mite</name>
    <dbReference type="NCBI Taxonomy" id="32264"/>
    <lineage>
        <taxon>Eukaryota</taxon>
        <taxon>Metazoa</taxon>
        <taxon>Ecdysozoa</taxon>
        <taxon>Arthropoda</taxon>
        <taxon>Chelicerata</taxon>
        <taxon>Arachnida</taxon>
        <taxon>Acari</taxon>
        <taxon>Acariformes</taxon>
        <taxon>Trombidiformes</taxon>
        <taxon>Prostigmata</taxon>
        <taxon>Eleutherengona</taxon>
        <taxon>Raphignathae</taxon>
        <taxon>Tetranychoidea</taxon>
        <taxon>Tetranychidae</taxon>
        <taxon>Tetranychus</taxon>
    </lineage>
</organism>
<dbReference type="PROSITE" id="PS50054">
    <property type="entry name" value="TYR_PHOSPHATASE_DUAL"/>
    <property type="match status" value="1"/>
</dbReference>
<comment type="similarity">
    <text evidence="1">Belongs to the protein-tyrosine phosphatase family. Non-receptor class dual specificity subfamily.</text>
</comment>
<feature type="compositionally biased region" description="Low complexity" evidence="5">
    <location>
        <begin position="221"/>
        <end position="232"/>
    </location>
</feature>
<dbReference type="GO" id="GO:0033550">
    <property type="term" value="F:MAP kinase tyrosine phosphatase activity"/>
    <property type="evidence" value="ECO:0007669"/>
    <property type="project" value="TreeGrafter"/>
</dbReference>
<dbReference type="GO" id="GO:0005737">
    <property type="term" value="C:cytoplasm"/>
    <property type="evidence" value="ECO:0007669"/>
    <property type="project" value="TreeGrafter"/>
</dbReference>
<dbReference type="AlphaFoldDB" id="T1KX11"/>
<dbReference type="eggNOG" id="KOG1716">
    <property type="taxonomic scope" value="Eukaryota"/>
</dbReference>
<reference evidence="9" key="1">
    <citation type="submission" date="2011-08" db="EMBL/GenBank/DDBJ databases">
        <authorList>
            <person name="Rombauts S."/>
        </authorList>
    </citation>
    <scope>NUCLEOTIDE SEQUENCE</scope>
    <source>
        <strain evidence="9">London</strain>
    </source>
</reference>
<dbReference type="PROSITE" id="PS50056">
    <property type="entry name" value="TYR_PHOSPHATASE_2"/>
    <property type="match status" value="1"/>
</dbReference>
<dbReference type="STRING" id="32264.T1KX11"/>
<feature type="domain" description="Tyrosine-protein phosphatase" evidence="6">
    <location>
        <begin position="2"/>
        <end position="146"/>
    </location>
</feature>
<dbReference type="EnsemblMetazoa" id="tetur25g00730.1">
    <property type="protein sequence ID" value="tetur25g00730.1"/>
    <property type="gene ID" value="tetur25g00730"/>
</dbReference>
<name>T1KX11_TETUR</name>
<dbReference type="InterPro" id="IPR029021">
    <property type="entry name" value="Prot-tyrosine_phosphatase-like"/>
</dbReference>
<keyword evidence="9" id="KW-1185">Reference proteome</keyword>
<evidence type="ECO:0000259" key="7">
    <source>
        <dbReference type="PROSITE" id="PS50056"/>
    </source>
</evidence>
<dbReference type="GO" id="GO:0008330">
    <property type="term" value="F:protein tyrosine/threonine phosphatase activity"/>
    <property type="evidence" value="ECO:0007669"/>
    <property type="project" value="TreeGrafter"/>
</dbReference>
<feature type="domain" description="Tyrosine specific protein phosphatases" evidence="7">
    <location>
        <begin position="67"/>
        <end position="124"/>
    </location>
</feature>
<dbReference type="OMA" id="HIEYHHI"/>
<sequence length="342" mass="37289">MVPCGTPVLPYLYLGGGSDASDPEKLKSLNIYYVLNVTTDLPGDGESDSIRYKRIPAIDAFEQNLVQYFEESFQFIEEARKAGRAVLIHCHAGISRSPTIVIAYLMYSQKMSLDKALLFVQSKRSKINPNFSFLGQLYEYGNLIDKLKTTLPTSLPSPTSNLSSSTPTISLTKQIPELTTSSSNSMTTTSKCLTAFNNSPLISTTSSTSISSSSLSSKTTTTITTSISAPTTPTSPKPLTPSMPTTPIVTTLPIPTIPTSRSYLKISDTLKKPFFLLPPPRPSNLSLKEGLTKSDFPSSCEALSDIPYNSLGPVRGCRSRKSCNNDFILLRPIKMTKNTRVK</sequence>
<dbReference type="InterPro" id="IPR000387">
    <property type="entry name" value="Tyr_Pase_dom"/>
</dbReference>
<keyword evidence="4" id="KW-0904">Protein phosphatase</keyword>
<accession>T1KX11</accession>
<dbReference type="GO" id="GO:0017017">
    <property type="term" value="F:MAP kinase tyrosine/serine/threonine phosphatase activity"/>
    <property type="evidence" value="ECO:0007669"/>
    <property type="project" value="TreeGrafter"/>
</dbReference>
<dbReference type="PANTHER" id="PTHR10159:SF519">
    <property type="entry name" value="DUAL SPECIFICITY PROTEIN PHOSPHATASE MPK3"/>
    <property type="match status" value="1"/>
</dbReference>
<dbReference type="SUPFAM" id="SSF52799">
    <property type="entry name" value="(Phosphotyrosine protein) phosphatases II"/>
    <property type="match status" value="1"/>
</dbReference>
<dbReference type="EC" id="3.1.3.48" evidence="2"/>
<protein>
    <recommendedName>
        <fullName evidence="2">protein-tyrosine-phosphatase</fullName>
        <ecNumber evidence="2">3.1.3.48</ecNumber>
    </recommendedName>
</protein>
<proteinExistence type="inferred from homology"/>
<dbReference type="EMBL" id="CAEY01000675">
    <property type="status" value="NOT_ANNOTATED_CDS"/>
    <property type="molecule type" value="Genomic_DNA"/>
</dbReference>
<dbReference type="HOGENOM" id="CLU_812162_0_0_1"/>
<dbReference type="InterPro" id="IPR000340">
    <property type="entry name" value="Dual-sp_phosphatase_cat-dom"/>
</dbReference>
<evidence type="ECO:0000256" key="2">
    <source>
        <dbReference type="ARBA" id="ARBA00013064"/>
    </source>
</evidence>
<dbReference type="OrthoDB" id="6513877at2759"/>
<dbReference type="PANTHER" id="PTHR10159">
    <property type="entry name" value="DUAL SPECIFICITY PROTEIN PHOSPHATASE"/>
    <property type="match status" value="1"/>
</dbReference>
<dbReference type="SMART" id="SM00195">
    <property type="entry name" value="DSPc"/>
    <property type="match status" value="1"/>
</dbReference>
<dbReference type="InterPro" id="IPR020422">
    <property type="entry name" value="TYR_PHOSPHATASE_DUAL_dom"/>
</dbReference>
<dbReference type="KEGG" id="tut:107368039"/>
<reference evidence="8" key="2">
    <citation type="submission" date="2015-06" db="UniProtKB">
        <authorList>
            <consortium name="EnsemblMetazoa"/>
        </authorList>
    </citation>
    <scope>IDENTIFICATION</scope>
</reference>
<evidence type="ECO:0000313" key="8">
    <source>
        <dbReference type="EnsemblMetazoa" id="tetur25g00730.1"/>
    </source>
</evidence>
<dbReference type="GO" id="GO:0043409">
    <property type="term" value="P:negative regulation of MAPK cascade"/>
    <property type="evidence" value="ECO:0007669"/>
    <property type="project" value="TreeGrafter"/>
</dbReference>
<feature type="region of interest" description="Disordered" evidence="5">
    <location>
        <begin position="221"/>
        <end position="247"/>
    </location>
</feature>
<evidence type="ECO:0000256" key="1">
    <source>
        <dbReference type="ARBA" id="ARBA00008601"/>
    </source>
</evidence>
<evidence type="ECO:0000256" key="4">
    <source>
        <dbReference type="ARBA" id="ARBA00022912"/>
    </source>
</evidence>
<dbReference type="PROSITE" id="PS00383">
    <property type="entry name" value="TYR_PHOSPHATASE_1"/>
    <property type="match status" value="1"/>
</dbReference>
<dbReference type="InterPro" id="IPR016130">
    <property type="entry name" value="Tyr_Pase_AS"/>
</dbReference>
<dbReference type="Pfam" id="PF00782">
    <property type="entry name" value="DSPc"/>
    <property type="match status" value="1"/>
</dbReference>
<evidence type="ECO:0000256" key="3">
    <source>
        <dbReference type="ARBA" id="ARBA00022801"/>
    </source>
</evidence>
<evidence type="ECO:0000259" key="6">
    <source>
        <dbReference type="PROSITE" id="PS50054"/>
    </source>
</evidence>
<gene>
    <name evidence="8" type="primary">107368039</name>
</gene>
<dbReference type="CDD" id="cd14498">
    <property type="entry name" value="DSP"/>
    <property type="match status" value="1"/>
</dbReference>
<evidence type="ECO:0000313" key="9">
    <source>
        <dbReference type="Proteomes" id="UP000015104"/>
    </source>
</evidence>